<dbReference type="PROSITE" id="PS50043">
    <property type="entry name" value="HTH_LUXR_2"/>
    <property type="match status" value="1"/>
</dbReference>
<comment type="caution">
    <text evidence="7">The sequence shown here is derived from an EMBL/GenBank/DDBJ whole genome shotgun (WGS) entry which is preliminary data.</text>
</comment>
<keyword evidence="2" id="KW-0238">DNA-binding</keyword>
<dbReference type="PANTHER" id="PTHR44688">
    <property type="entry name" value="DNA-BINDING TRANSCRIPTIONAL ACTIVATOR DEVR_DOSR"/>
    <property type="match status" value="1"/>
</dbReference>
<dbReference type="PANTHER" id="PTHR44688:SF16">
    <property type="entry name" value="DNA-BINDING TRANSCRIPTIONAL ACTIVATOR DEVR_DOSR"/>
    <property type="match status" value="1"/>
</dbReference>
<reference evidence="7 8" key="1">
    <citation type="submission" date="2022-11" db="EMBL/GenBank/DDBJ databases">
        <title>Genome sequencing of Acetobacter type strain.</title>
        <authorList>
            <person name="Heo J."/>
            <person name="Lee D."/>
            <person name="Han B.-H."/>
            <person name="Hong S.-B."/>
            <person name="Kwon S.-W."/>
        </authorList>
    </citation>
    <scope>NUCLEOTIDE SEQUENCE [LARGE SCALE GENOMIC DNA]</scope>
    <source>
        <strain evidence="7 8">KACC 21253</strain>
    </source>
</reference>
<dbReference type="InterPro" id="IPR001789">
    <property type="entry name" value="Sig_transdc_resp-reg_receiver"/>
</dbReference>
<evidence type="ECO:0000256" key="1">
    <source>
        <dbReference type="ARBA" id="ARBA00023015"/>
    </source>
</evidence>
<gene>
    <name evidence="7" type="ORF">OQ497_03150</name>
</gene>
<feature type="modified residue" description="4-aspartylphosphate" evidence="4">
    <location>
        <position position="55"/>
    </location>
</feature>
<keyword evidence="4" id="KW-0597">Phosphoprotein</keyword>
<dbReference type="SMART" id="SM00421">
    <property type="entry name" value="HTH_LUXR"/>
    <property type="match status" value="1"/>
</dbReference>
<dbReference type="InterPro" id="IPR016032">
    <property type="entry name" value="Sig_transdc_resp-reg_C-effctor"/>
</dbReference>
<dbReference type="PROSITE" id="PS00622">
    <property type="entry name" value="HTH_LUXR_1"/>
    <property type="match status" value="1"/>
</dbReference>
<dbReference type="SMART" id="SM00448">
    <property type="entry name" value="REC"/>
    <property type="match status" value="1"/>
</dbReference>
<proteinExistence type="predicted"/>
<evidence type="ECO:0000259" key="5">
    <source>
        <dbReference type="PROSITE" id="PS50043"/>
    </source>
</evidence>
<feature type="domain" description="HTH luxR-type" evidence="5">
    <location>
        <begin position="136"/>
        <end position="201"/>
    </location>
</feature>
<dbReference type="Pfam" id="PF00196">
    <property type="entry name" value="GerE"/>
    <property type="match status" value="1"/>
</dbReference>
<keyword evidence="1" id="KW-0805">Transcription regulation</keyword>
<keyword evidence="8" id="KW-1185">Reference proteome</keyword>
<keyword evidence="3" id="KW-0804">Transcription</keyword>
<evidence type="ECO:0000256" key="3">
    <source>
        <dbReference type="ARBA" id="ARBA00023163"/>
    </source>
</evidence>
<dbReference type="CDD" id="cd06170">
    <property type="entry name" value="LuxR_C_like"/>
    <property type="match status" value="1"/>
</dbReference>
<dbReference type="PROSITE" id="PS50110">
    <property type="entry name" value="RESPONSE_REGULATORY"/>
    <property type="match status" value="1"/>
</dbReference>
<sequence>MEYSPHIIIVDDDEEIRDSLDSFFRSKNFIVHLFSDPEEFLLFKLPDEPVCLLLDIKLGQKNGLDLQDTINEAGLHIPVIIMSGHGTIPLSVRGIKAGAIDFFTKPFSHNTLLKSVHEALDLWKSQNKNIELQKRIKNKYSSLSEREKEVMILATSGLMNKQIADRLNLSLISIKTHRAHAMKKMGARSFADLVHYADILEIRDPLIKRYNS</sequence>
<dbReference type="InterPro" id="IPR011006">
    <property type="entry name" value="CheY-like_superfamily"/>
</dbReference>
<evidence type="ECO:0000313" key="8">
    <source>
        <dbReference type="Proteomes" id="UP001301152"/>
    </source>
</evidence>
<dbReference type="Pfam" id="PF00072">
    <property type="entry name" value="Response_reg"/>
    <property type="match status" value="1"/>
</dbReference>
<dbReference type="InterPro" id="IPR036388">
    <property type="entry name" value="WH-like_DNA-bd_sf"/>
</dbReference>
<evidence type="ECO:0000256" key="2">
    <source>
        <dbReference type="ARBA" id="ARBA00023125"/>
    </source>
</evidence>
<dbReference type="InterPro" id="IPR000792">
    <property type="entry name" value="Tscrpt_reg_LuxR_C"/>
</dbReference>
<name>A0ABT3QCH0_9PROT</name>
<dbReference type="SUPFAM" id="SSF52172">
    <property type="entry name" value="CheY-like"/>
    <property type="match status" value="1"/>
</dbReference>
<accession>A0ABT3QCH0</accession>
<evidence type="ECO:0000313" key="7">
    <source>
        <dbReference type="EMBL" id="MCX2562970.1"/>
    </source>
</evidence>
<dbReference type="PRINTS" id="PR00038">
    <property type="entry name" value="HTHLUXR"/>
</dbReference>
<dbReference type="RefSeq" id="WP_173559950.1">
    <property type="nucleotide sequence ID" value="NZ_JAPIUZ010000001.1"/>
</dbReference>
<protein>
    <submittedName>
        <fullName evidence="7">Response regulator</fullName>
    </submittedName>
</protein>
<dbReference type="Gene3D" id="1.10.10.10">
    <property type="entry name" value="Winged helix-like DNA-binding domain superfamily/Winged helix DNA-binding domain"/>
    <property type="match status" value="1"/>
</dbReference>
<organism evidence="7 8">
    <name type="scientific">Acetobacter thailandicus</name>
    <dbReference type="NCBI Taxonomy" id="1502842"/>
    <lineage>
        <taxon>Bacteria</taxon>
        <taxon>Pseudomonadati</taxon>
        <taxon>Pseudomonadota</taxon>
        <taxon>Alphaproteobacteria</taxon>
        <taxon>Acetobacterales</taxon>
        <taxon>Acetobacteraceae</taxon>
        <taxon>Acetobacter</taxon>
    </lineage>
</organism>
<dbReference type="SUPFAM" id="SSF46894">
    <property type="entry name" value="C-terminal effector domain of the bipartite response regulators"/>
    <property type="match status" value="1"/>
</dbReference>
<feature type="domain" description="Response regulatory" evidence="6">
    <location>
        <begin position="6"/>
        <end position="120"/>
    </location>
</feature>
<evidence type="ECO:0000256" key="4">
    <source>
        <dbReference type="PROSITE-ProRule" id="PRU00169"/>
    </source>
</evidence>
<evidence type="ECO:0000259" key="6">
    <source>
        <dbReference type="PROSITE" id="PS50110"/>
    </source>
</evidence>
<dbReference type="EMBL" id="JAPIUZ010000001">
    <property type="protein sequence ID" value="MCX2562970.1"/>
    <property type="molecule type" value="Genomic_DNA"/>
</dbReference>
<dbReference type="Proteomes" id="UP001301152">
    <property type="component" value="Unassembled WGS sequence"/>
</dbReference>
<dbReference type="Gene3D" id="3.40.50.2300">
    <property type="match status" value="1"/>
</dbReference>